<sequence>MRTGIYAIFVVGSVAIMALLVFAPQGCGS</sequence>
<keyword evidence="1" id="KW-1133">Transmembrane helix</keyword>
<evidence type="ECO:0000313" key="2">
    <source>
        <dbReference type="EMBL" id="KKN86806.1"/>
    </source>
</evidence>
<dbReference type="AlphaFoldDB" id="A0A0F9WLB1"/>
<comment type="caution">
    <text evidence="2">The sequence shown here is derived from an EMBL/GenBank/DDBJ whole genome shotgun (WGS) entry which is preliminary data.</text>
</comment>
<accession>A0A0F9WLB1</accession>
<dbReference type="EMBL" id="LAZR01000143">
    <property type="protein sequence ID" value="KKN86806.1"/>
    <property type="molecule type" value="Genomic_DNA"/>
</dbReference>
<organism evidence="2">
    <name type="scientific">marine sediment metagenome</name>
    <dbReference type="NCBI Taxonomy" id="412755"/>
    <lineage>
        <taxon>unclassified sequences</taxon>
        <taxon>metagenomes</taxon>
        <taxon>ecological metagenomes</taxon>
    </lineage>
</organism>
<keyword evidence="1" id="KW-0472">Membrane</keyword>
<evidence type="ECO:0000256" key="1">
    <source>
        <dbReference type="SAM" id="Phobius"/>
    </source>
</evidence>
<feature type="transmembrane region" description="Helical" evidence="1">
    <location>
        <begin position="6"/>
        <end position="23"/>
    </location>
</feature>
<reference evidence="2" key="1">
    <citation type="journal article" date="2015" name="Nature">
        <title>Complex archaea that bridge the gap between prokaryotes and eukaryotes.</title>
        <authorList>
            <person name="Spang A."/>
            <person name="Saw J.H."/>
            <person name="Jorgensen S.L."/>
            <person name="Zaremba-Niedzwiedzka K."/>
            <person name="Martijn J."/>
            <person name="Lind A.E."/>
            <person name="van Eijk R."/>
            <person name="Schleper C."/>
            <person name="Guy L."/>
            <person name="Ettema T.J."/>
        </authorList>
    </citation>
    <scope>NUCLEOTIDE SEQUENCE</scope>
</reference>
<protein>
    <submittedName>
        <fullName evidence="2">Uncharacterized protein</fullName>
    </submittedName>
</protein>
<keyword evidence="1" id="KW-0812">Transmembrane</keyword>
<gene>
    <name evidence="2" type="ORF">LCGC14_0263650</name>
</gene>
<name>A0A0F9WLB1_9ZZZZ</name>
<proteinExistence type="predicted"/>